<keyword evidence="2" id="KW-1185">Reference proteome</keyword>
<reference evidence="1" key="1">
    <citation type="submission" date="2021-06" db="EMBL/GenBank/DDBJ databases">
        <authorList>
            <person name="Kallberg Y."/>
            <person name="Tangrot J."/>
            <person name="Rosling A."/>
        </authorList>
    </citation>
    <scope>NUCLEOTIDE SEQUENCE</scope>
    <source>
        <strain evidence="1">MA461A</strain>
    </source>
</reference>
<organism evidence="1 2">
    <name type="scientific">Racocetra persica</name>
    <dbReference type="NCBI Taxonomy" id="160502"/>
    <lineage>
        <taxon>Eukaryota</taxon>
        <taxon>Fungi</taxon>
        <taxon>Fungi incertae sedis</taxon>
        <taxon>Mucoromycota</taxon>
        <taxon>Glomeromycotina</taxon>
        <taxon>Glomeromycetes</taxon>
        <taxon>Diversisporales</taxon>
        <taxon>Gigasporaceae</taxon>
        <taxon>Racocetra</taxon>
    </lineage>
</organism>
<proteinExistence type="predicted"/>
<evidence type="ECO:0000313" key="2">
    <source>
        <dbReference type="Proteomes" id="UP000789920"/>
    </source>
</evidence>
<dbReference type="Proteomes" id="UP000789920">
    <property type="component" value="Unassembled WGS sequence"/>
</dbReference>
<feature type="non-terminal residue" evidence="1">
    <location>
        <position position="1"/>
    </location>
</feature>
<name>A0ACA9NS91_9GLOM</name>
<protein>
    <submittedName>
        <fullName evidence="1">24176_t:CDS:1</fullName>
    </submittedName>
</protein>
<gene>
    <name evidence="1" type="ORF">RPERSI_LOCUS8791</name>
</gene>
<accession>A0ACA9NS91</accession>
<evidence type="ECO:0000313" key="1">
    <source>
        <dbReference type="EMBL" id="CAG8673671.1"/>
    </source>
</evidence>
<comment type="caution">
    <text evidence="1">The sequence shown here is derived from an EMBL/GenBank/DDBJ whole genome shotgun (WGS) entry which is preliminary data.</text>
</comment>
<sequence length="56" mass="6532">IMNSQEIMDSEDITDPEEIMDSDILVSNEDFITLSKNFGIHWMGFLYSKEFKNNKA</sequence>
<dbReference type="EMBL" id="CAJVQC010016134">
    <property type="protein sequence ID" value="CAG8673671.1"/>
    <property type="molecule type" value="Genomic_DNA"/>
</dbReference>